<organism evidence="6 7">
    <name type="scientific">Recurvomyces mirabilis</name>
    <dbReference type="NCBI Taxonomy" id="574656"/>
    <lineage>
        <taxon>Eukaryota</taxon>
        <taxon>Fungi</taxon>
        <taxon>Dikarya</taxon>
        <taxon>Ascomycota</taxon>
        <taxon>Pezizomycotina</taxon>
        <taxon>Dothideomycetes</taxon>
        <taxon>Dothideomycetidae</taxon>
        <taxon>Mycosphaerellales</taxon>
        <taxon>Teratosphaeriaceae</taxon>
        <taxon>Recurvomyces</taxon>
    </lineage>
</organism>
<dbReference type="PANTHER" id="PTHR30011:SF16">
    <property type="entry name" value="C2H2 FINGER DOMAIN TRANSCRIPTION FACTOR (EUROFUNG)-RELATED"/>
    <property type="match status" value="1"/>
</dbReference>
<dbReference type="GO" id="GO:0016705">
    <property type="term" value="F:oxidoreductase activity, acting on paired donors, with incorporation or reduction of molecular oxygen"/>
    <property type="evidence" value="ECO:0007669"/>
    <property type="project" value="InterPro"/>
</dbReference>
<dbReference type="AlphaFoldDB" id="A0AAE0TRB2"/>
<dbReference type="GO" id="GO:0004497">
    <property type="term" value="F:monooxygenase activity"/>
    <property type="evidence" value="ECO:0007669"/>
    <property type="project" value="UniProtKB-KW"/>
</dbReference>
<proteinExistence type="predicted"/>
<dbReference type="PANTHER" id="PTHR30011">
    <property type="entry name" value="ALKANESULFONATE MONOOXYGENASE-RELATED"/>
    <property type="match status" value="1"/>
</dbReference>
<reference evidence="6" key="1">
    <citation type="submission" date="2023-07" db="EMBL/GenBank/DDBJ databases">
        <title>Black Yeasts Isolated from many extreme environments.</title>
        <authorList>
            <person name="Coleine C."/>
            <person name="Stajich J.E."/>
            <person name="Selbmann L."/>
        </authorList>
    </citation>
    <scope>NUCLEOTIDE SEQUENCE</scope>
    <source>
        <strain evidence="6">CCFEE 5485</strain>
    </source>
</reference>
<dbReference type="InterPro" id="IPR036661">
    <property type="entry name" value="Luciferase-like_sf"/>
</dbReference>
<evidence type="ECO:0000256" key="2">
    <source>
        <dbReference type="ARBA" id="ARBA00022643"/>
    </source>
</evidence>
<keyword evidence="1" id="KW-0285">Flavoprotein</keyword>
<keyword evidence="4" id="KW-0503">Monooxygenase</keyword>
<keyword evidence="2" id="KW-0288">FMN</keyword>
<evidence type="ECO:0000256" key="3">
    <source>
        <dbReference type="ARBA" id="ARBA00023002"/>
    </source>
</evidence>
<protein>
    <recommendedName>
        <fullName evidence="5">Luciferase-like domain-containing protein</fullName>
    </recommendedName>
</protein>
<dbReference type="InterPro" id="IPR011251">
    <property type="entry name" value="Luciferase-like_dom"/>
</dbReference>
<gene>
    <name evidence="6" type="ORF">LTR78_010863</name>
</gene>
<evidence type="ECO:0000256" key="1">
    <source>
        <dbReference type="ARBA" id="ARBA00022630"/>
    </source>
</evidence>
<evidence type="ECO:0000256" key="4">
    <source>
        <dbReference type="ARBA" id="ARBA00023033"/>
    </source>
</evidence>
<evidence type="ECO:0000313" key="7">
    <source>
        <dbReference type="Proteomes" id="UP001274830"/>
    </source>
</evidence>
<keyword evidence="7" id="KW-1185">Reference proteome</keyword>
<sequence length="178" mass="19861">MALNGTNGNRDHRKPWIMNAFAMTAPGHLAPGLWRHPLQEKQTLAHWVELAKTLDEAKFHGLFSPMCWGPGNKWPALKSAAQIPILDVSLMVSAMAQATKGLSFGVTASTTYEDPCTLARRYSTLDHITDGRVGWNIVTSDLQSAADSYGLEVQIEHDERYRMAAEFLKVTYSLWEQS</sequence>
<dbReference type="SUPFAM" id="SSF51679">
    <property type="entry name" value="Bacterial luciferase-like"/>
    <property type="match status" value="1"/>
</dbReference>
<dbReference type="EMBL" id="JAUTXT010000094">
    <property type="protein sequence ID" value="KAK3669256.1"/>
    <property type="molecule type" value="Genomic_DNA"/>
</dbReference>
<keyword evidence="3" id="KW-0560">Oxidoreductase</keyword>
<evidence type="ECO:0000259" key="5">
    <source>
        <dbReference type="Pfam" id="PF00296"/>
    </source>
</evidence>
<feature type="domain" description="Luciferase-like" evidence="5">
    <location>
        <begin position="37"/>
        <end position="177"/>
    </location>
</feature>
<evidence type="ECO:0000313" key="6">
    <source>
        <dbReference type="EMBL" id="KAK3669256.1"/>
    </source>
</evidence>
<dbReference type="Proteomes" id="UP001274830">
    <property type="component" value="Unassembled WGS sequence"/>
</dbReference>
<name>A0AAE0TRB2_9PEZI</name>
<dbReference type="Pfam" id="PF00296">
    <property type="entry name" value="Bac_luciferase"/>
    <property type="match status" value="1"/>
</dbReference>
<comment type="caution">
    <text evidence="6">The sequence shown here is derived from an EMBL/GenBank/DDBJ whole genome shotgun (WGS) entry which is preliminary data.</text>
</comment>
<dbReference type="Gene3D" id="3.20.20.30">
    <property type="entry name" value="Luciferase-like domain"/>
    <property type="match status" value="1"/>
</dbReference>
<dbReference type="InterPro" id="IPR051260">
    <property type="entry name" value="Diverse_substr_monoxygenases"/>
</dbReference>
<accession>A0AAE0TRB2</accession>